<organism evidence="1 2">
    <name type="scientific">Thelephora ganbajun</name>
    <name type="common">Ganba fungus</name>
    <dbReference type="NCBI Taxonomy" id="370292"/>
    <lineage>
        <taxon>Eukaryota</taxon>
        <taxon>Fungi</taxon>
        <taxon>Dikarya</taxon>
        <taxon>Basidiomycota</taxon>
        <taxon>Agaricomycotina</taxon>
        <taxon>Agaricomycetes</taxon>
        <taxon>Thelephorales</taxon>
        <taxon>Thelephoraceae</taxon>
        <taxon>Thelephora</taxon>
    </lineage>
</organism>
<dbReference type="EMBL" id="MU118025">
    <property type="protein sequence ID" value="KAF9647799.1"/>
    <property type="molecule type" value="Genomic_DNA"/>
</dbReference>
<proteinExistence type="predicted"/>
<gene>
    <name evidence="1" type="ORF">BDM02DRAFT_3116399</name>
</gene>
<protein>
    <submittedName>
        <fullName evidence="1">Uncharacterized protein</fullName>
    </submittedName>
</protein>
<comment type="caution">
    <text evidence="1">The sequence shown here is derived from an EMBL/GenBank/DDBJ whole genome shotgun (WGS) entry which is preliminary data.</text>
</comment>
<reference evidence="1" key="1">
    <citation type="submission" date="2019-10" db="EMBL/GenBank/DDBJ databases">
        <authorList>
            <consortium name="DOE Joint Genome Institute"/>
            <person name="Kuo A."/>
            <person name="Miyauchi S."/>
            <person name="Kiss E."/>
            <person name="Drula E."/>
            <person name="Kohler A."/>
            <person name="Sanchez-Garcia M."/>
            <person name="Andreopoulos B."/>
            <person name="Barry K.W."/>
            <person name="Bonito G."/>
            <person name="Buee M."/>
            <person name="Carver A."/>
            <person name="Chen C."/>
            <person name="Cichocki N."/>
            <person name="Clum A."/>
            <person name="Culley D."/>
            <person name="Crous P.W."/>
            <person name="Fauchery L."/>
            <person name="Girlanda M."/>
            <person name="Hayes R."/>
            <person name="Keri Z."/>
            <person name="Labutti K."/>
            <person name="Lipzen A."/>
            <person name="Lombard V."/>
            <person name="Magnuson J."/>
            <person name="Maillard F."/>
            <person name="Morin E."/>
            <person name="Murat C."/>
            <person name="Nolan M."/>
            <person name="Ohm R."/>
            <person name="Pangilinan J."/>
            <person name="Pereira M."/>
            <person name="Perotto S."/>
            <person name="Peter M."/>
            <person name="Riley R."/>
            <person name="Sitrit Y."/>
            <person name="Stielow B."/>
            <person name="Szollosi G."/>
            <person name="Zifcakova L."/>
            <person name="Stursova M."/>
            <person name="Spatafora J.W."/>
            <person name="Tedersoo L."/>
            <person name="Vaario L.-M."/>
            <person name="Yamada A."/>
            <person name="Yan M."/>
            <person name="Wang P."/>
            <person name="Xu J."/>
            <person name="Bruns T."/>
            <person name="Baldrian P."/>
            <person name="Vilgalys R."/>
            <person name="Henrissat B."/>
            <person name="Grigoriev I.V."/>
            <person name="Hibbett D."/>
            <person name="Nagy L.G."/>
            <person name="Martin F.M."/>
        </authorList>
    </citation>
    <scope>NUCLEOTIDE SEQUENCE</scope>
    <source>
        <strain evidence="1">P2</strain>
    </source>
</reference>
<evidence type="ECO:0000313" key="2">
    <source>
        <dbReference type="Proteomes" id="UP000886501"/>
    </source>
</evidence>
<name>A0ACB6ZDY5_THEGA</name>
<accession>A0ACB6ZDY5</accession>
<reference evidence="1" key="2">
    <citation type="journal article" date="2020" name="Nat. Commun.">
        <title>Large-scale genome sequencing of mycorrhizal fungi provides insights into the early evolution of symbiotic traits.</title>
        <authorList>
            <person name="Miyauchi S."/>
            <person name="Kiss E."/>
            <person name="Kuo A."/>
            <person name="Drula E."/>
            <person name="Kohler A."/>
            <person name="Sanchez-Garcia M."/>
            <person name="Morin E."/>
            <person name="Andreopoulos B."/>
            <person name="Barry K.W."/>
            <person name="Bonito G."/>
            <person name="Buee M."/>
            <person name="Carver A."/>
            <person name="Chen C."/>
            <person name="Cichocki N."/>
            <person name="Clum A."/>
            <person name="Culley D."/>
            <person name="Crous P.W."/>
            <person name="Fauchery L."/>
            <person name="Girlanda M."/>
            <person name="Hayes R.D."/>
            <person name="Keri Z."/>
            <person name="LaButti K."/>
            <person name="Lipzen A."/>
            <person name="Lombard V."/>
            <person name="Magnuson J."/>
            <person name="Maillard F."/>
            <person name="Murat C."/>
            <person name="Nolan M."/>
            <person name="Ohm R.A."/>
            <person name="Pangilinan J."/>
            <person name="Pereira M.F."/>
            <person name="Perotto S."/>
            <person name="Peter M."/>
            <person name="Pfister S."/>
            <person name="Riley R."/>
            <person name="Sitrit Y."/>
            <person name="Stielow J.B."/>
            <person name="Szollosi G."/>
            <person name="Zifcakova L."/>
            <person name="Stursova M."/>
            <person name="Spatafora J.W."/>
            <person name="Tedersoo L."/>
            <person name="Vaario L.M."/>
            <person name="Yamada A."/>
            <person name="Yan M."/>
            <person name="Wang P."/>
            <person name="Xu J."/>
            <person name="Bruns T."/>
            <person name="Baldrian P."/>
            <person name="Vilgalys R."/>
            <person name="Dunand C."/>
            <person name="Henrissat B."/>
            <person name="Grigoriev I.V."/>
            <person name="Hibbett D."/>
            <person name="Nagy L.G."/>
            <person name="Martin F.M."/>
        </authorList>
    </citation>
    <scope>NUCLEOTIDE SEQUENCE</scope>
    <source>
        <strain evidence="1">P2</strain>
    </source>
</reference>
<sequence length="771" mass="85228">MSDVNSPILDFYPRDFEQDMNGKKQEWEAIVKIPFIDENRLLQAMAPKEHKLTEDERRRNSLGTSLSFSFHPGPPTVYSSSLPGFFPALYRCQCIMEPYDLPTLDGLHLVQGLCDGVLLGAESLAGFPSLKTIHYHTTLGYHGVNIHGSESRNKSMVIHVKNPHEDKKTKEIAEEMIGQRVFTGWPFLQEGKVTAVSDSLFKYGKMEIIPGAPEKVILNPHPPQGVGLWKSKSERIETYYSKRCGVITGDVDVLVHVVPLKGMKPLDSGAFVKEYETQDKETEQAVQMAITSVASEDLRYVERVPPPLSEEFPIGTKVFFLGEHAYGTAAQISGATDTSLSVILAYFAQDKDENERFRALVRDQTGERYYPSFEVAKIAGLSSKAVSKLTSRVMAVDGDRSGKVNLGLSVKFEGRAQKVIDYSRKPNRHWEFSQTTVALIQEYKEKFPEVMKHLEKNGNDFLKLSEVFPGPASDARIKELKAWLVAKGVRDFEAVPLNCDKVGKETIKKVEELVDKLSERRVQMKKVIVNGIPRQAVLKPAHAVYRLQNQRFDIGDRVVMVKDSGSVPLSIKGVVIGINAKTLDVVWDVSFMSGSTLGNRCSEYRGATVELHSCLNLSNPQIVTPTNPSKPQQPHSNGGLHHKVVQRPPPQSVWKPPVNQGPVHIMANPHRGRANGRKSGMSSPRRDYESSFDHRENGTEEPQILSDSLPNYRSRGGPRGLGSRGGAGRGGSLNSLGGRSGFTGGRGIVPPARGGGFRGRGRGQGVLWTAS</sequence>
<keyword evidence="2" id="KW-1185">Reference proteome</keyword>
<evidence type="ECO:0000313" key="1">
    <source>
        <dbReference type="EMBL" id="KAF9647799.1"/>
    </source>
</evidence>
<dbReference type="Proteomes" id="UP000886501">
    <property type="component" value="Unassembled WGS sequence"/>
</dbReference>